<name>A0AAU2A2L8_9ACTN</name>
<organism evidence="1">
    <name type="scientific">Streptomyces sp. NBC_00093</name>
    <dbReference type="NCBI Taxonomy" id="2975649"/>
    <lineage>
        <taxon>Bacteria</taxon>
        <taxon>Bacillati</taxon>
        <taxon>Actinomycetota</taxon>
        <taxon>Actinomycetes</taxon>
        <taxon>Kitasatosporales</taxon>
        <taxon>Streptomycetaceae</taxon>
        <taxon>Streptomyces</taxon>
    </lineage>
</organism>
<protein>
    <submittedName>
        <fullName evidence="1">Uncharacterized protein</fullName>
    </submittedName>
</protein>
<proteinExistence type="predicted"/>
<reference evidence="1" key="1">
    <citation type="submission" date="2022-10" db="EMBL/GenBank/DDBJ databases">
        <title>The complete genomes of actinobacterial strains from the NBC collection.</title>
        <authorList>
            <person name="Joergensen T.S."/>
            <person name="Alvarez Arevalo M."/>
            <person name="Sterndorff E.B."/>
            <person name="Faurdal D."/>
            <person name="Vuksanovic O."/>
            <person name="Mourched A.-S."/>
            <person name="Charusanti P."/>
            <person name="Shaw S."/>
            <person name="Blin K."/>
            <person name="Weber T."/>
        </authorList>
    </citation>
    <scope>NUCLEOTIDE SEQUENCE</scope>
    <source>
        <strain evidence="1">NBC_00093</strain>
    </source>
</reference>
<dbReference type="AlphaFoldDB" id="A0AAU2A2L8"/>
<sequence>MTSSPFLLTRGYGYACYGYACYGYACYGYACYGYACYGYACYGYACYGYGEEARCCPDGQPEPCPAQPAGG</sequence>
<dbReference type="EMBL" id="CP108222">
    <property type="protein sequence ID" value="WTT18001.1"/>
    <property type="molecule type" value="Genomic_DNA"/>
</dbReference>
<gene>
    <name evidence="1" type="ORF">OHA22_21860</name>
</gene>
<accession>A0AAU2A2L8</accession>
<evidence type="ECO:0000313" key="1">
    <source>
        <dbReference type="EMBL" id="WTT18001.1"/>
    </source>
</evidence>